<protein>
    <submittedName>
        <fullName evidence="2">Uncharacterized protein</fullName>
    </submittedName>
</protein>
<proteinExistence type="predicted"/>
<comment type="caution">
    <text evidence="2">The sequence shown here is derived from an EMBL/GenBank/DDBJ whole genome shotgun (WGS) entry which is preliminary data.</text>
</comment>
<sequence length="742" mass="82461">MTSYNTGLHSGQVRLHRDSQGDQSFWRLEVSFAEPLQSGVSLTRVSNGAEQIQPILSLPNRDTARHLNFSAHIPRSIDEKIKIIVNKASQPWCGFLNPVDTQFPAVAVKYRRAMRQNCGKAEEGMVDRCSDQAALTSRGRKRHVQTIATSASVDPKPPIGNRPGMDIIALSGRRLLVRRPLRSPGASRLFTRHTNLASHTRPQLPFLSSPLARNKQFRYLTTERKRWLAYEMLTAGKYTVYFWAILGFSVVAYWSVQQEWLERRYPTPHEWGFLTRMRFRLAKWAPERTDVPYTDWVQIGNYAKNVVERLEDPNIDGAGLQELTEGGVWIEGIGKSGYDLSVKSEPWRRGYYEALMLCAKAAEHLDDQVVDRTRRLVFPADQVMGPSNPNPKPIAHGSPSAPHEKDCERAFEPPEIFYMRILTTRGFTPKQKMDAALEYASWLDFKGVPDASARVHEWALSLANESSLPNPPIYDEKTYVLKDDKGARKPSANLLTSLTALAAHKARNGDVSSALPILISILRARRSLPSPQQSADDSYTGTARPSSSSPWTTENLVGVARRIVFEPEYPPPPDDGEAPPARDAGELCEEAGLDLYIGEIIYASSGGGKGKGREDGLAWTREAVDLAEEQLHKLGAGGGSSRDARAAAARKTCRECLDAGLRNWAKMAGRLAREEREGGDAAKSGGSAGWLGLWGDGRPKAGEEAGRWAAEEQVVKERTRRAQELLDEMEAPKTGLRAIFWA</sequence>
<dbReference type="OrthoDB" id="5408102at2759"/>
<feature type="region of interest" description="Disordered" evidence="1">
    <location>
        <begin position="381"/>
        <end position="406"/>
    </location>
</feature>
<evidence type="ECO:0000256" key="1">
    <source>
        <dbReference type="SAM" id="MobiDB-lite"/>
    </source>
</evidence>
<keyword evidence="3" id="KW-1185">Reference proteome</keyword>
<evidence type="ECO:0000313" key="2">
    <source>
        <dbReference type="EMBL" id="RYP11307.1"/>
    </source>
</evidence>
<organism evidence="2 3">
    <name type="scientific">Monosporascus ibericus</name>
    <dbReference type="NCBI Taxonomy" id="155417"/>
    <lineage>
        <taxon>Eukaryota</taxon>
        <taxon>Fungi</taxon>
        <taxon>Dikarya</taxon>
        <taxon>Ascomycota</taxon>
        <taxon>Pezizomycotina</taxon>
        <taxon>Sordariomycetes</taxon>
        <taxon>Xylariomycetidae</taxon>
        <taxon>Xylariales</taxon>
        <taxon>Xylariales incertae sedis</taxon>
        <taxon>Monosporascus</taxon>
    </lineage>
</organism>
<dbReference type="AlphaFoldDB" id="A0A4Q4TY90"/>
<feature type="region of interest" description="Disordered" evidence="1">
    <location>
        <begin position="529"/>
        <end position="552"/>
    </location>
</feature>
<name>A0A4Q4TY90_9PEZI</name>
<gene>
    <name evidence="2" type="ORF">DL764_000125</name>
</gene>
<dbReference type="Proteomes" id="UP000293360">
    <property type="component" value="Unassembled WGS sequence"/>
</dbReference>
<evidence type="ECO:0000313" key="3">
    <source>
        <dbReference type="Proteomes" id="UP000293360"/>
    </source>
</evidence>
<dbReference type="STRING" id="155417.A0A4Q4TY90"/>
<dbReference type="EMBL" id="QJNU01000003">
    <property type="protein sequence ID" value="RYP11307.1"/>
    <property type="molecule type" value="Genomic_DNA"/>
</dbReference>
<reference evidence="2 3" key="1">
    <citation type="submission" date="2018-06" db="EMBL/GenBank/DDBJ databases">
        <title>Complete Genomes of Monosporascus.</title>
        <authorList>
            <person name="Robinson A.J."/>
            <person name="Natvig D.O."/>
        </authorList>
    </citation>
    <scope>NUCLEOTIDE SEQUENCE [LARGE SCALE GENOMIC DNA]</scope>
    <source>
        <strain evidence="2 3">CBS 110550</strain>
    </source>
</reference>
<accession>A0A4Q4TY90</accession>